<name>A0A835ZHB7_9STRA</name>
<dbReference type="InterPro" id="IPR036770">
    <property type="entry name" value="Ankyrin_rpt-contain_sf"/>
</dbReference>
<evidence type="ECO:0008006" key="3">
    <source>
        <dbReference type="Google" id="ProtNLM"/>
    </source>
</evidence>
<evidence type="ECO:0000313" key="2">
    <source>
        <dbReference type="Proteomes" id="UP000664859"/>
    </source>
</evidence>
<sequence length="378" mass="40728">MRATDATTTAITSSFAIFNIAYASGYIVSESACHSLARAGGLEQLQFIKANVPDLLWSHEVTDAAAAGGNLTTLQWLLENDVPLTTKTAQAAARGGHVHVLAWLLRAGVYDKKMFSHAGAGGMTNVLQWLHDIPDKNLRRLGKFSTAVTSAAATGQVETLKWLIDHGFKTRNHDITAAAQGGFTECVELIYPHVVVGLCDDAVNAAAGAGNAALVGWLVDHQFPTDRFTCEIVAKMGDVHLLERIRVRGEKLNRSICRGAAAGGHLHVLQYAKDNGYRGGEDACRAAAGGGHLEALKHIHADGALLTQFTFTQAARFGDVDVLEWLWQQDCPWSANTYAAAAAGGHLHALQWLRERGCQWNAHTITEAAEYGRLDIVM</sequence>
<gene>
    <name evidence="1" type="ORF">JKP88DRAFT_174683</name>
</gene>
<organism evidence="1 2">
    <name type="scientific">Tribonema minus</name>
    <dbReference type="NCBI Taxonomy" id="303371"/>
    <lineage>
        <taxon>Eukaryota</taxon>
        <taxon>Sar</taxon>
        <taxon>Stramenopiles</taxon>
        <taxon>Ochrophyta</taxon>
        <taxon>PX clade</taxon>
        <taxon>Xanthophyceae</taxon>
        <taxon>Tribonematales</taxon>
        <taxon>Tribonemataceae</taxon>
        <taxon>Tribonema</taxon>
    </lineage>
</organism>
<dbReference type="EMBL" id="JAFCMP010000021">
    <property type="protein sequence ID" value="KAG5191300.1"/>
    <property type="molecule type" value="Genomic_DNA"/>
</dbReference>
<protein>
    <recommendedName>
        <fullName evidence="3">Ankyrin repeat protein</fullName>
    </recommendedName>
</protein>
<dbReference type="PANTHER" id="PTHR46586:SF3">
    <property type="entry name" value="ANKYRIN REPEAT-CONTAINING PROTEIN"/>
    <property type="match status" value="1"/>
</dbReference>
<reference evidence="1" key="1">
    <citation type="submission" date="2021-02" db="EMBL/GenBank/DDBJ databases">
        <title>First Annotated Genome of the Yellow-green Alga Tribonema minus.</title>
        <authorList>
            <person name="Mahan K.M."/>
        </authorList>
    </citation>
    <scope>NUCLEOTIDE SEQUENCE</scope>
    <source>
        <strain evidence="1">UTEX B ZZ1240</strain>
    </source>
</reference>
<dbReference type="Pfam" id="PF13637">
    <property type="entry name" value="Ank_4"/>
    <property type="match status" value="1"/>
</dbReference>
<dbReference type="SUPFAM" id="SSF48403">
    <property type="entry name" value="Ankyrin repeat"/>
    <property type="match status" value="1"/>
</dbReference>
<dbReference type="Gene3D" id="1.25.40.20">
    <property type="entry name" value="Ankyrin repeat-containing domain"/>
    <property type="match status" value="1"/>
</dbReference>
<evidence type="ECO:0000313" key="1">
    <source>
        <dbReference type="EMBL" id="KAG5191300.1"/>
    </source>
</evidence>
<dbReference type="OrthoDB" id="4772757at2759"/>
<proteinExistence type="predicted"/>
<dbReference type="Proteomes" id="UP000664859">
    <property type="component" value="Unassembled WGS sequence"/>
</dbReference>
<comment type="caution">
    <text evidence="1">The sequence shown here is derived from an EMBL/GenBank/DDBJ whole genome shotgun (WGS) entry which is preliminary data.</text>
</comment>
<dbReference type="AlphaFoldDB" id="A0A835ZHB7"/>
<accession>A0A835ZHB7</accession>
<dbReference type="PANTHER" id="PTHR46586">
    <property type="entry name" value="ANKYRIN REPEAT-CONTAINING PROTEIN"/>
    <property type="match status" value="1"/>
</dbReference>
<dbReference type="InterPro" id="IPR002110">
    <property type="entry name" value="Ankyrin_rpt"/>
</dbReference>
<keyword evidence="2" id="KW-1185">Reference proteome</keyword>
<dbReference type="InterPro" id="IPR052050">
    <property type="entry name" value="SecEffector_AnkRepeat"/>
</dbReference>